<evidence type="ECO:0000256" key="6">
    <source>
        <dbReference type="SAM" id="MobiDB-lite"/>
    </source>
</evidence>
<feature type="region of interest" description="Disordered" evidence="6">
    <location>
        <begin position="427"/>
        <end position="463"/>
    </location>
</feature>
<keyword evidence="4 7" id="KW-1133">Transmembrane helix</keyword>
<feature type="region of interest" description="Disordered" evidence="6">
    <location>
        <begin position="516"/>
        <end position="675"/>
    </location>
</feature>
<dbReference type="Proteomes" id="UP001175353">
    <property type="component" value="Unassembled WGS sequence"/>
</dbReference>
<dbReference type="InterPro" id="IPR001849">
    <property type="entry name" value="PH_domain"/>
</dbReference>
<feature type="compositionally biased region" description="Basic and acidic residues" evidence="6">
    <location>
        <begin position="519"/>
        <end position="530"/>
    </location>
</feature>
<dbReference type="GO" id="GO:0008506">
    <property type="term" value="F:sucrose:proton symporter activity"/>
    <property type="evidence" value="ECO:0007669"/>
    <property type="project" value="TreeGrafter"/>
</dbReference>
<evidence type="ECO:0000313" key="9">
    <source>
        <dbReference type="EMBL" id="KAK0984382.1"/>
    </source>
</evidence>
<feature type="transmembrane region" description="Helical" evidence="7">
    <location>
        <begin position="179"/>
        <end position="198"/>
    </location>
</feature>
<feature type="region of interest" description="Disordered" evidence="6">
    <location>
        <begin position="1605"/>
        <end position="1648"/>
    </location>
</feature>
<dbReference type="Gene3D" id="1.20.1250.20">
    <property type="entry name" value="MFS general substrate transporter like domains"/>
    <property type="match status" value="1"/>
</dbReference>
<evidence type="ECO:0000259" key="8">
    <source>
        <dbReference type="PROSITE" id="PS50003"/>
    </source>
</evidence>
<comment type="caution">
    <text evidence="9">The sequence shown here is derived from an EMBL/GenBank/DDBJ whole genome shotgun (WGS) entry which is preliminary data.</text>
</comment>
<feature type="compositionally biased region" description="Polar residues" evidence="6">
    <location>
        <begin position="436"/>
        <end position="448"/>
    </location>
</feature>
<dbReference type="Pfam" id="PF13347">
    <property type="entry name" value="MFS_2"/>
    <property type="match status" value="1"/>
</dbReference>
<evidence type="ECO:0000256" key="2">
    <source>
        <dbReference type="ARBA" id="ARBA00022448"/>
    </source>
</evidence>
<dbReference type="GO" id="GO:0005886">
    <property type="term" value="C:plasma membrane"/>
    <property type="evidence" value="ECO:0007669"/>
    <property type="project" value="TreeGrafter"/>
</dbReference>
<accession>A0AAN6QSH6</accession>
<feature type="compositionally biased region" description="Basic and acidic residues" evidence="6">
    <location>
        <begin position="598"/>
        <end position="607"/>
    </location>
</feature>
<protein>
    <recommendedName>
        <fullName evidence="8">PH domain-containing protein</fullName>
    </recommendedName>
</protein>
<feature type="region of interest" description="Disordered" evidence="6">
    <location>
        <begin position="737"/>
        <end position="764"/>
    </location>
</feature>
<feature type="compositionally biased region" description="Polar residues" evidence="6">
    <location>
        <begin position="1561"/>
        <end position="1584"/>
    </location>
</feature>
<feature type="compositionally biased region" description="Polar residues" evidence="6">
    <location>
        <begin position="1612"/>
        <end position="1622"/>
    </location>
</feature>
<feature type="transmembrane region" description="Helical" evidence="7">
    <location>
        <begin position="393"/>
        <end position="416"/>
    </location>
</feature>
<evidence type="ECO:0000256" key="7">
    <source>
        <dbReference type="SAM" id="Phobius"/>
    </source>
</evidence>
<dbReference type="SMART" id="SM00233">
    <property type="entry name" value="PH"/>
    <property type="match status" value="1"/>
</dbReference>
<feature type="compositionally biased region" description="Basic residues" evidence="6">
    <location>
        <begin position="578"/>
        <end position="587"/>
    </location>
</feature>
<dbReference type="InterPro" id="IPR032675">
    <property type="entry name" value="LRR_dom_sf"/>
</dbReference>
<keyword evidence="2" id="KW-0813">Transport</keyword>
<feature type="domain" description="PH" evidence="8">
    <location>
        <begin position="687"/>
        <end position="826"/>
    </location>
</feature>
<feature type="transmembrane region" description="Helical" evidence="7">
    <location>
        <begin position="59"/>
        <end position="79"/>
    </location>
</feature>
<gene>
    <name evidence="9" type="ORF">LTR91_010926</name>
</gene>
<dbReference type="InterPro" id="IPR057334">
    <property type="entry name" value="PH_2nd_LRR"/>
</dbReference>
<keyword evidence="5 7" id="KW-0472">Membrane</keyword>
<feature type="region of interest" description="Disordered" evidence="6">
    <location>
        <begin position="1561"/>
        <end position="1586"/>
    </location>
</feature>
<feature type="transmembrane region" description="Helical" evidence="7">
    <location>
        <begin position="20"/>
        <end position="39"/>
    </location>
</feature>
<dbReference type="Gene3D" id="3.80.10.10">
    <property type="entry name" value="Ribonuclease Inhibitor"/>
    <property type="match status" value="1"/>
</dbReference>
<dbReference type="PANTHER" id="PTHR19432">
    <property type="entry name" value="SUGAR TRANSPORTER"/>
    <property type="match status" value="1"/>
</dbReference>
<name>A0AAN6QSH6_9PEZI</name>
<feature type="compositionally biased region" description="Polar residues" evidence="6">
    <location>
        <begin position="1638"/>
        <end position="1648"/>
    </location>
</feature>
<feature type="transmembrane region" description="Helical" evidence="7">
    <location>
        <begin position="366"/>
        <end position="386"/>
    </location>
</feature>
<dbReference type="EMBL" id="JAUJLE010000097">
    <property type="protein sequence ID" value="KAK0984382.1"/>
    <property type="molecule type" value="Genomic_DNA"/>
</dbReference>
<evidence type="ECO:0000256" key="5">
    <source>
        <dbReference type="ARBA" id="ARBA00023136"/>
    </source>
</evidence>
<feature type="transmembrane region" description="Helical" evidence="7">
    <location>
        <begin position="91"/>
        <end position="110"/>
    </location>
</feature>
<dbReference type="SUPFAM" id="SSF103473">
    <property type="entry name" value="MFS general substrate transporter"/>
    <property type="match status" value="1"/>
</dbReference>
<organism evidence="9 10">
    <name type="scientific">Friedmanniomyces endolithicus</name>
    <dbReference type="NCBI Taxonomy" id="329885"/>
    <lineage>
        <taxon>Eukaryota</taxon>
        <taxon>Fungi</taxon>
        <taxon>Dikarya</taxon>
        <taxon>Ascomycota</taxon>
        <taxon>Pezizomycotina</taxon>
        <taxon>Dothideomycetes</taxon>
        <taxon>Dothideomycetidae</taxon>
        <taxon>Mycosphaerellales</taxon>
        <taxon>Teratosphaeriaceae</taxon>
        <taxon>Friedmanniomyces</taxon>
    </lineage>
</organism>
<feature type="transmembrane region" description="Helical" evidence="7">
    <location>
        <begin position="260"/>
        <end position="281"/>
    </location>
</feature>
<proteinExistence type="predicted"/>
<dbReference type="InterPro" id="IPR036259">
    <property type="entry name" value="MFS_trans_sf"/>
</dbReference>
<feature type="transmembrane region" description="Helical" evidence="7">
    <location>
        <begin position="205"/>
        <end position="225"/>
    </location>
</feature>
<sequence>MANGAQWTGQPRIKGSSESVQMALLTASMVGLQFCWGTEMTYATPYLLSLGLSKSKLSLVWIAGPLSGLIMQPVVGMISDRSKSKYGRRRPFMVAGTVAVFVCLLVLGWTKELVGWFVEDRELRREFAIAVAVADIYVLDFVINIAQSTCRALVVDTLPVEKQQLGSAWCSRMTGIGHMLMYALGALDLHSLTGNFLGDTQFKKVCAIAAVAMVIAQGTSCWAVTERVYLGDSMSIGHRTGIVTILRQIYSTTMNVPERIQAICMVQFWSWIGWFPFLFYGSTWVGEIYLRHEDTPDPGGDALTEVGKAGSAAYLAFAIISFAASIILPWLVQSPDLDDKPGYTPRPPQGLESAVAMVRKNRPTLLTAWMLACLVFAASMVFAPWVRTVRSATIIIGLCGVPFAVGGWAPGTFLGIEVNRMNTSIPMTQLRKASSRRPSNESLDTSMLSSHSSHSSPQTLHLRHNSNASSIENASTGELSGVYLGILNIYTTLPQFVGTGISWLVFSILEPGKSPELATEAHPDEHHSKEGPNLTCLPRTTTAMSRSSNEGSWGRRKSLFALSTLTPMTNDADGSVSRLKKQSRHGRSGSQRVLTDVYRPDLSRDTNEPQSAPPSSESPRLPRPSLSMKGSMRRPPSVFGSLPSTMRGNSEEKSEEAVGEPLSSTSSTAPSVGYSDSGLESILPSKTVVLHGEVQTSAGMFRKKKEYLVLTETHILRYKSQGKAADTFKVIPHPIGRTPTIKHGSVPSAGSQNDLQALSESSGDKDGRVPLRQVVAVHRLDDGKPYFAIEVCYLDEESSQASNLTLQFGNPEERDVWLKNVHTTVRHPRLQRASGIATFNLENAARIVERENDYDPNNCSIYKVVQRQSASRTAGRSSSDDLAKVASTVGFLVIGVHKVHIIQLAKPIARTSSPSLALNNSQASYGILTLNALKVSGGDDTFELTFRQPLQRTRTLYLASTTSHEIAARLHGAENFLRPECGHRLFRFSAPAMVEDILPPAVTADEENACLDRTLTAYCVAYGVNPGNVRYTINDQCEDAPRFELLPPADVRRVDYGPIELLAITRALRYNESFGSITFAGICLDSLNGLHDNYGQEYVCSRTKKGTPIRLTADELGRSCLLVQEIRALAATSKKLRRMDFSGCVTSKPAATMDNPDDEGTIRKDIGCGVVEALFPLSKHQTTNVDWVCLNRIQLTETDLDYLVGAAVEKSCHLRAIEMNRCGLTDRSMGLILDALRAQDNTLEAIEIAGNNARLNPSVFDSQLAVFGFIRKLNLSYFSRTSGSEPVLQAETLLIWRLQELRLSGTTLNKASIDAIATYLAHPQSSSLHELYFDHAHLSGKDVATLLHSMSRNPFEARDLHLDISQSHITEDLLLVTQAISNGLAPSHLSMRAVEYREEASFRKMLNALTVNKTIRYLDLSHTALPGDASEETCRALERLLAENDTLLELDLSGEESRLAISRFGSGINHALGGLKHNKTMQCFRIERQKLGLQGASTLAEVLKENKTLRELHCDNNEIPLHGLTDLVNSLIENTTLVHLPSMADGRKMAFKSAEMTMKSMSDVDSQATPRSPQFSTPSASDGTSVMKRGFANVRRTARSASAYAPSFPALPSQNRSTSSSHAKPPSPYTTTSQPSTKTRQNSQSPMIAPVSFTTQDIQTTHRLLTEQWDRQCYRLAQYLDRNWCLLNGMPVQMQIEDEAYERPSSVGSIGKMLEAVKSDTTPRNEKALYFDSPQSVHPPADAFEEKAVAQLGGLSEEMRTKMSFKQFILESEPGTPDGDEVAAGLRQLRVATGRGGLEEPGTPTQAGFTG</sequence>
<keyword evidence="3 7" id="KW-0812">Transmembrane</keyword>
<evidence type="ECO:0000256" key="3">
    <source>
        <dbReference type="ARBA" id="ARBA00022692"/>
    </source>
</evidence>
<dbReference type="SUPFAM" id="SSF52047">
    <property type="entry name" value="RNI-like"/>
    <property type="match status" value="1"/>
</dbReference>
<feature type="compositionally biased region" description="Low complexity" evidence="6">
    <location>
        <begin position="608"/>
        <end position="627"/>
    </location>
</feature>
<keyword evidence="10" id="KW-1185">Reference proteome</keyword>
<feature type="compositionally biased region" description="Polar residues" evidence="6">
    <location>
        <begin position="748"/>
        <end position="761"/>
    </location>
</feature>
<evidence type="ECO:0000256" key="4">
    <source>
        <dbReference type="ARBA" id="ARBA00022989"/>
    </source>
</evidence>
<reference evidence="9" key="1">
    <citation type="submission" date="2023-06" db="EMBL/GenBank/DDBJ databases">
        <title>Black Yeasts Isolated from many extreme environments.</title>
        <authorList>
            <person name="Coleine C."/>
            <person name="Stajich J.E."/>
            <person name="Selbmann L."/>
        </authorList>
    </citation>
    <scope>NUCLEOTIDE SEQUENCE</scope>
    <source>
        <strain evidence="9">CCFEE 5200</strain>
    </source>
</reference>
<dbReference type="Pfam" id="PF25353">
    <property type="entry name" value="PH_2nd_LRR"/>
    <property type="match status" value="1"/>
</dbReference>
<feature type="compositionally biased region" description="Polar residues" evidence="6">
    <location>
        <begin position="538"/>
        <end position="551"/>
    </location>
</feature>
<dbReference type="PROSITE" id="PS50003">
    <property type="entry name" value="PH_DOMAIN"/>
    <property type="match status" value="1"/>
</dbReference>
<feature type="transmembrane region" description="Helical" evidence="7">
    <location>
        <begin position="312"/>
        <end position="332"/>
    </location>
</feature>
<comment type="subcellular location">
    <subcellularLocation>
        <location evidence="1">Membrane</location>
        <topology evidence="1">Multi-pass membrane protein</topology>
    </subcellularLocation>
</comment>
<evidence type="ECO:0000313" key="10">
    <source>
        <dbReference type="Proteomes" id="UP001175353"/>
    </source>
</evidence>
<evidence type="ECO:0000256" key="1">
    <source>
        <dbReference type="ARBA" id="ARBA00004141"/>
    </source>
</evidence>
<dbReference type="SMART" id="SM00368">
    <property type="entry name" value="LRR_RI"/>
    <property type="match status" value="5"/>
</dbReference>
<dbReference type="PANTHER" id="PTHR19432:SF76">
    <property type="entry name" value="TRANSPORTER, PUTATIVE (EUROFUNG)-RELATED"/>
    <property type="match status" value="1"/>
</dbReference>